<evidence type="ECO:0000313" key="4">
    <source>
        <dbReference type="Proteomes" id="UP001595793"/>
    </source>
</evidence>
<dbReference type="PANTHER" id="PTHR37842">
    <property type="match status" value="1"/>
</dbReference>
<keyword evidence="4" id="KW-1185">Reference proteome</keyword>
<keyword evidence="1 3" id="KW-0378">Hydrolase</keyword>
<feature type="domain" description="Gylcosyl hydrolase 115 C-terminal" evidence="2">
    <location>
        <begin position="773"/>
        <end position="931"/>
    </location>
</feature>
<gene>
    <name evidence="3" type="ORF">ACFOS1_09415</name>
</gene>
<dbReference type="Pfam" id="PF17829">
    <property type="entry name" value="GH115_C"/>
    <property type="match status" value="1"/>
</dbReference>
<dbReference type="EMBL" id="JBHSAS010000006">
    <property type="protein sequence ID" value="MFC4027618.1"/>
    <property type="molecule type" value="Genomic_DNA"/>
</dbReference>
<dbReference type="InterPro" id="IPR029018">
    <property type="entry name" value="Hex-like_dom2"/>
</dbReference>
<dbReference type="Gene3D" id="3.30.379.10">
    <property type="entry name" value="Chitobiase/beta-hexosaminidase domain 2-like"/>
    <property type="match status" value="1"/>
</dbReference>
<dbReference type="InterPro" id="IPR031924">
    <property type="entry name" value="GH115"/>
</dbReference>
<dbReference type="Gene3D" id="2.60.120.1620">
    <property type="match status" value="1"/>
</dbReference>
<organism evidence="3 4">
    <name type="scientific">Zunongwangia endophytica</name>
    <dbReference type="NCBI Taxonomy" id="1808945"/>
    <lineage>
        <taxon>Bacteria</taxon>
        <taxon>Pseudomonadati</taxon>
        <taxon>Bacteroidota</taxon>
        <taxon>Flavobacteriia</taxon>
        <taxon>Flavobacteriales</taxon>
        <taxon>Flavobacteriaceae</taxon>
        <taxon>Zunongwangia</taxon>
    </lineage>
</organism>
<dbReference type="PANTHER" id="PTHR37842:SF2">
    <property type="entry name" value="GYLCOSYL HYDROLASE 115 C-TERMINAL DOMAIN-CONTAINING PROTEIN"/>
    <property type="match status" value="1"/>
</dbReference>
<dbReference type="SUPFAM" id="SSF55545">
    <property type="entry name" value="beta-N-acetylhexosaminidase-like domain"/>
    <property type="match status" value="1"/>
</dbReference>
<proteinExistence type="predicted"/>
<evidence type="ECO:0000313" key="3">
    <source>
        <dbReference type="EMBL" id="MFC4027618.1"/>
    </source>
</evidence>
<dbReference type="Gene3D" id="1.20.58.2150">
    <property type="match status" value="1"/>
</dbReference>
<reference evidence="4" key="1">
    <citation type="journal article" date="2019" name="Int. J. Syst. Evol. Microbiol.">
        <title>The Global Catalogue of Microorganisms (GCM) 10K type strain sequencing project: providing services to taxonomists for standard genome sequencing and annotation.</title>
        <authorList>
            <consortium name="The Broad Institute Genomics Platform"/>
            <consortium name="The Broad Institute Genome Sequencing Center for Infectious Disease"/>
            <person name="Wu L."/>
            <person name="Ma J."/>
        </authorList>
    </citation>
    <scope>NUCLEOTIDE SEQUENCE [LARGE SCALE GENOMIC DNA]</scope>
    <source>
        <strain evidence="4">CECT 9128</strain>
    </source>
</reference>
<dbReference type="Proteomes" id="UP001595793">
    <property type="component" value="Unassembled WGS sequence"/>
</dbReference>
<dbReference type="Gene3D" id="3.20.20.520">
    <property type="entry name" value="Glycosyl hydrolase family 115"/>
    <property type="match status" value="1"/>
</dbReference>
<dbReference type="RefSeq" id="WP_290233732.1">
    <property type="nucleotide sequence ID" value="NZ_JAUFPZ010000002.1"/>
</dbReference>
<protein>
    <submittedName>
        <fullName evidence="3">Glycosyl hydrolase 115 family protein</fullName>
    </submittedName>
</protein>
<evidence type="ECO:0000259" key="2">
    <source>
        <dbReference type="Pfam" id="PF17829"/>
    </source>
</evidence>
<evidence type="ECO:0000256" key="1">
    <source>
        <dbReference type="ARBA" id="ARBA00022801"/>
    </source>
</evidence>
<accession>A0ABV8H6A9</accession>
<dbReference type="InterPro" id="IPR041437">
    <property type="entry name" value="GH115_C"/>
</dbReference>
<sequence>MLQLRYILCCLFFITIHCFGFQKQEIKNEGFSISTIYYEKTGNSLDSISAHLLSEDLFKITGDKPAISTSEETLQKSSILIGNINAEFIQKQLAVTVPKTFKKQKESYYQGWSKDKKHFIIAGTDPRGTAYGVFDLAEKNGVSPWYWWADVPVKKSGKLKFTEKDYFSKAPSVEFRGIFLNDEDWGLQPWAAKNFETETGDIGPKTYAKIFELLLRLKANAIWPAMHPSTKAFFHYPGNKQIAEKYHIVLGSSHAEPMLRNNVDEWKDDFGHFDYKNNKAKINEYWESRIEESKDLDAIFTVGMRGIHDSGMEGVNSIEEAATVLESVIQNQRSMLEKHRDKNAAEIPQAFTIYKEVLDVYDHGMDLPDDVTLVWTDDNYGYIRRLGNQQEQERIGGSGVYYHASYWGRPHNYLWLSTTNPALIWEEMHKAYEMNARKIWILNVGYLKPAEYNMQLFLDMAYDMSQFESASELENHRNEFYTTIFGKELGTQISALRKEYYDFAWERKPEFMGWSQTEPNTEVKSTSYSAFDYGDEIQHRLETYQNLGRQSDRVFKNSPDSLKNGYFQLVHYPIKGAMFMNQKQLNRDLAEKYAKQGRISAKSYQQKSLDSYDSIQKITARYNTISDGKWKGIMSMKPRNLPVFEKPEFNYKIKNTEKTVDFYIEGEHDRTNKLPTFYKGANDTYFLDIFLTKIGIVKWSLNDLPEWIMVSNRSGELNSDFNALQNRIYFQINWDQYTKSRNNDDHFILQLGRDFHQIDLQIKEYEHQESGVFEKNGLAVVYAENFQEQSAFRNYKWQKIADLGYSGAVMQAMPLNEKPLDTIDFQMKHPKLTYEISTESTAESAVLILNALPTHPITNKHGVRIGVKWDNEPIKILNFETQGRSATWKENVLSNKAEAKLPVNLTKPGKHTLNIYMIDPGVALDFIYLKTTDKSLPYGLLKETKLKN</sequence>
<dbReference type="InterPro" id="IPR042301">
    <property type="entry name" value="GH115_sf"/>
</dbReference>
<comment type="caution">
    <text evidence="3">The sequence shown here is derived from an EMBL/GenBank/DDBJ whole genome shotgun (WGS) entry which is preliminary data.</text>
</comment>
<dbReference type="GO" id="GO:0016787">
    <property type="term" value="F:hydrolase activity"/>
    <property type="evidence" value="ECO:0007669"/>
    <property type="project" value="UniProtKB-KW"/>
</dbReference>
<dbReference type="Pfam" id="PF15979">
    <property type="entry name" value="Glyco_hydro_115"/>
    <property type="match status" value="1"/>
</dbReference>
<name>A0ABV8H6A9_9FLAO</name>